<protein>
    <submittedName>
        <fullName evidence="4">FAD-binding oxidoreductase</fullName>
    </submittedName>
</protein>
<evidence type="ECO:0000256" key="1">
    <source>
        <dbReference type="ARBA" id="ARBA00023002"/>
    </source>
</evidence>
<dbReference type="PANTHER" id="PTHR13847">
    <property type="entry name" value="SARCOSINE DEHYDROGENASE-RELATED"/>
    <property type="match status" value="1"/>
</dbReference>
<dbReference type="SUPFAM" id="SSF51905">
    <property type="entry name" value="FAD/NAD(P)-binding domain"/>
    <property type="match status" value="1"/>
</dbReference>
<dbReference type="InterPro" id="IPR006076">
    <property type="entry name" value="FAD-dep_OxRdtase"/>
</dbReference>
<proteinExistence type="predicted"/>
<dbReference type="Pfam" id="PF01266">
    <property type="entry name" value="DAO"/>
    <property type="match status" value="1"/>
</dbReference>
<evidence type="ECO:0000313" key="5">
    <source>
        <dbReference type="Proteomes" id="UP000332515"/>
    </source>
</evidence>
<name>A0A6A7Y178_9HYPH</name>
<dbReference type="RefSeq" id="WP_153479673.1">
    <property type="nucleotide sequence ID" value="NZ_VWNA01000001.1"/>
</dbReference>
<dbReference type="InterPro" id="IPR036188">
    <property type="entry name" value="FAD/NAD-bd_sf"/>
</dbReference>
<dbReference type="Gene3D" id="3.30.9.10">
    <property type="entry name" value="D-Amino Acid Oxidase, subunit A, domain 2"/>
    <property type="match status" value="1"/>
</dbReference>
<dbReference type="PANTHER" id="PTHR13847:SF281">
    <property type="entry name" value="FAD DEPENDENT OXIDOREDUCTASE DOMAIN-CONTAINING PROTEIN"/>
    <property type="match status" value="1"/>
</dbReference>
<dbReference type="GO" id="GO:0016491">
    <property type="term" value="F:oxidoreductase activity"/>
    <property type="evidence" value="ECO:0007669"/>
    <property type="project" value="UniProtKB-KW"/>
</dbReference>
<organism evidence="4 5">
    <name type="scientific">Segnochrobactrum spirostomi</name>
    <dbReference type="NCBI Taxonomy" id="2608987"/>
    <lineage>
        <taxon>Bacteria</taxon>
        <taxon>Pseudomonadati</taxon>
        <taxon>Pseudomonadota</taxon>
        <taxon>Alphaproteobacteria</taxon>
        <taxon>Hyphomicrobiales</taxon>
        <taxon>Segnochrobactraceae</taxon>
        <taxon>Segnochrobactrum</taxon>
    </lineage>
</organism>
<feature type="domain" description="FAD dependent oxidoreductase" evidence="3">
    <location>
        <begin position="32"/>
        <end position="382"/>
    </location>
</feature>
<dbReference type="EMBL" id="VWNA01000001">
    <property type="protein sequence ID" value="MQT12406.1"/>
    <property type="molecule type" value="Genomic_DNA"/>
</dbReference>
<feature type="region of interest" description="Disordered" evidence="2">
    <location>
        <begin position="1"/>
        <end position="25"/>
    </location>
</feature>
<evidence type="ECO:0000313" key="4">
    <source>
        <dbReference type="EMBL" id="MQT12406.1"/>
    </source>
</evidence>
<evidence type="ECO:0000256" key="2">
    <source>
        <dbReference type="SAM" id="MobiDB-lite"/>
    </source>
</evidence>
<gene>
    <name evidence="4" type="ORF">F0357_06945</name>
</gene>
<reference evidence="4 5" key="1">
    <citation type="submission" date="2019-09" db="EMBL/GenBank/DDBJ databases">
        <title>Segnochrobactrum spirostomi gen. nov., sp. nov., isolated from the ciliate Spirostomum cf. yagiui and description of a novel family, Segnochrobactraceae fam. nov. within the order Rhizobiales of the class Alphaproteobacteria.</title>
        <authorList>
            <person name="Akter S."/>
            <person name="Shazib S.U.A."/>
            <person name="Shin M.K."/>
        </authorList>
    </citation>
    <scope>NUCLEOTIDE SEQUENCE [LARGE SCALE GENOMIC DNA]</scope>
    <source>
        <strain evidence="4 5">Sp-1</strain>
    </source>
</reference>
<dbReference type="Proteomes" id="UP000332515">
    <property type="component" value="Unassembled WGS sequence"/>
</dbReference>
<keyword evidence="1" id="KW-0560">Oxidoreductase</keyword>
<comment type="caution">
    <text evidence="4">The sequence shown here is derived from an EMBL/GenBank/DDBJ whole genome shotgun (WGS) entry which is preliminary data.</text>
</comment>
<keyword evidence="5" id="KW-1185">Reference proteome</keyword>
<dbReference type="AlphaFoldDB" id="A0A6A7Y178"/>
<accession>A0A6A7Y178</accession>
<evidence type="ECO:0000259" key="3">
    <source>
        <dbReference type="Pfam" id="PF01266"/>
    </source>
</evidence>
<sequence>MTRAPHLPSTYLETAEPGPAAPPLDGDRKVSVAIVGGGYTGLSTALHLAERGVDVALVEANEIGWGCSGRNGGQVNPGLKPYPDDIERDYGPELGRRMIAFSYAAPDFVFDLIAKHGIACEAERRGTIRAAINKPSAAGVATLSAQFAARGMAHTVLDRRGVAEATGTPRYVAALFDPRGGAVNPLSYARGLATAAIAAGARLHAGTRARKIVRNGSGWRVETATGTLSADHVVIGTNGYTDDLWPGLRHTIVPVYSAIAATEPLPQALRAAILPGRAVAYEVGWDTVYYRVSADGRLLMGGRGPQRPARGVEDYHHLTAYAERLWPGLKGLAWTHFWWGQVAITADHYPHLHEPAPGLHIALGYNGRGVAMATAMGDLLSRRILGASIAEIELPVTESLKPIAFHGLWPIGVTARVIYGRLRDRLGL</sequence>
<dbReference type="GO" id="GO:0005737">
    <property type="term" value="C:cytoplasm"/>
    <property type="evidence" value="ECO:0007669"/>
    <property type="project" value="TreeGrafter"/>
</dbReference>
<dbReference type="Gene3D" id="3.50.50.60">
    <property type="entry name" value="FAD/NAD(P)-binding domain"/>
    <property type="match status" value="1"/>
</dbReference>